<dbReference type="EMBL" id="JAVDQX010000002">
    <property type="protein sequence ID" value="MDR6459596.1"/>
    <property type="molecule type" value="Genomic_DNA"/>
</dbReference>
<accession>A0ACC6J9C9</accession>
<dbReference type="Proteomes" id="UP001184833">
    <property type="component" value="Unassembled WGS sequence"/>
</dbReference>
<name>A0ACC6J9C9_9FLAO</name>
<evidence type="ECO:0000313" key="2">
    <source>
        <dbReference type="Proteomes" id="UP001184833"/>
    </source>
</evidence>
<evidence type="ECO:0000313" key="1">
    <source>
        <dbReference type="EMBL" id="MDR6459596.1"/>
    </source>
</evidence>
<protein>
    <submittedName>
        <fullName evidence="1">TonB-linked SusC/RagA family outer membrane protein</fullName>
    </submittedName>
</protein>
<comment type="caution">
    <text evidence="1">The sequence shown here is derived from an EMBL/GenBank/DDBJ whole genome shotgun (WGS) entry which is preliminary data.</text>
</comment>
<sequence length="944" mass="105930">MNVKLRVISAGALFFIGQVVVGQKLKEDTAKVSNIDEVVVLGYRTVTKKNAATSVATIDSKTIENRPNANVMNIIQGQLAGVNVTASTGQPGAKPTVVIRGVGTYSGNSDPLYVIDGFPSNSDNFRSINPNDIDTFSVLKDAAAIAEYGSRGSNGVILITTKKGKFNQNMRVRYNNQFGISFLQDPKYNLADSKEFLSLQKIYGVGAGAKMTDEQIAGYDINTDWKKVFFRPAITQSHNLSLESGGQNINSYTSIGYLENEGILRTTGLKRFTVRNNINGKSGNDRFKYSLVTGLGFSKNNEAILDAGAVNRNFILGAYRSAPYLSPGLYQNGQQLFDLYSKDGTLLYTPLMLMDKLVNYNNLTEEMRLDMAANLSYKITNDLTAKARTSGQYLNTWFNQAEYPLSFNAFLFKGAQEFSGFEDMNQRREFILNNLWQLEYFKVLGKHTFTLQGNAEYNYSQLNTNNNRQKGLDPKTFVPGTGTGYIADTSNNDFYVSATSASKLKWAMISYFGSLDYDFNKKYGITGGLRRDGTNRFFGDKQWGTFWSVGGRWNVDEEEFMQNVKFVNAFKIRASYGTQGNQRIVDGSIYAGLNPPAYTNIYSVTNNTYNGNQGYTIAFGDKELRWETTKQYNIGSDFEFFKRRLRGAFDYYVKDTHDLYMPDPTAPVLGTLSIVRNTDVVLQNKGIEINLAYDVIRNKGNDISLTFRVNGSINNQKINGIQSGNGRISDGQVVTANGGLLREYFLYKYLGVNTANGNLLFEDADGNTTESPKDSDRKLMGVNRLPKYQGGFGFDFNYKNFFVSSTFTFVAKLKRFDYDMSDLYNPNNLASFNVDRDLLNAWTPSNTNTDVPSLKAANFGLQGNSDRFLVDASYLRLRNVQLGYRIPKRFLKDTFINDMSFTLQGENLLTFTKWRGYDVESPNGSDQQRYPSPRVVTFGFDVKF</sequence>
<proteinExistence type="predicted"/>
<keyword evidence="2" id="KW-1185">Reference proteome</keyword>
<reference evidence="1" key="1">
    <citation type="submission" date="2023-07" db="EMBL/GenBank/DDBJ databases">
        <title>Sorghum-associated microbial communities from plants grown in Nebraska, USA.</title>
        <authorList>
            <person name="Schachtman D."/>
        </authorList>
    </citation>
    <scope>NUCLEOTIDE SEQUENCE</scope>
    <source>
        <strain evidence="1">DS2329</strain>
    </source>
</reference>
<gene>
    <name evidence="1" type="ORF">J2786_002703</name>
</gene>
<organism evidence="1 2">
    <name type="scientific">Chryseobacterium vietnamense</name>
    <dbReference type="NCBI Taxonomy" id="866785"/>
    <lineage>
        <taxon>Bacteria</taxon>
        <taxon>Pseudomonadati</taxon>
        <taxon>Bacteroidota</taxon>
        <taxon>Flavobacteriia</taxon>
        <taxon>Flavobacteriales</taxon>
        <taxon>Weeksellaceae</taxon>
        <taxon>Chryseobacterium group</taxon>
        <taxon>Chryseobacterium</taxon>
    </lineage>
</organism>